<dbReference type="AlphaFoldDB" id="M2TLI8"/>
<sequence>MTQSSAPFASSLTTFIYPISATIPITIPLGFAAQLRILQQTQRDDSLRISALESENSSLKTLTATLTSHIEALEAHNAYLVSRRRELVSQLINLRTLNQEADNMFQMRSVDIQGEDLEGMLGVHSAMVATAVSHHQRALAQLRASMQVGAAMYGQQGAVRYAYPPGYSEQGYCFQHNMPYCCQVCGK</sequence>
<keyword evidence="1" id="KW-1133">Transmembrane helix</keyword>
<reference evidence="2 3" key="1">
    <citation type="journal article" date="2012" name="PLoS Pathog.">
        <title>Diverse lifestyles and strategies of plant pathogenesis encoded in the genomes of eighteen Dothideomycetes fungi.</title>
        <authorList>
            <person name="Ohm R.A."/>
            <person name="Feau N."/>
            <person name="Henrissat B."/>
            <person name="Schoch C.L."/>
            <person name="Horwitz B.A."/>
            <person name="Barry K.W."/>
            <person name="Condon B.J."/>
            <person name="Copeland A.C."/>
            <person name="Dhillon B."/>
            <person name="Glaser F."/>
            <person name="Hesse C.N."/>
            <person name="Kosti I."/>
            <person name="LaButti K."/>
            <person name="Lindquist E.A."/>
            <person name="Lucas S."/>
            <person name="Salamov A.A."/>
            <person name="Bradshaw R.E."/>
            <person name="Ciuffetti L."/>
            <person name="Hamelin R.C."/>
            <person name="Kema G.H.J."/>
            <person name="Lawrence C."/>
            <person name="Scott J.A."/>
            <person name="Spatafora J.W."/>
            <person name="Turgeon B.G."/>
            <person name="de Wit P.J.G.M."/>
            <person name="Zhong S."/>
            <person name="Goodwin S.B."/>
            <person name="Grigoriev I.V."/>
        </authorList>
    </citation>
    <scope>NUCLEOTIDE SEQUENCE [LARGE SCALE GENOMIC DNA]</scope>
    <source>
        <strain evidence="3">ND90Pr / ATCC 201652</strain>
    </source>
</reference>
<keyword evidence="1" id="KW-0812">Transmembrane</keyword>
<name>M2TLI8_COCSN</name>
<dbReference type="OrthoDB" id="3755687at2759"/>
<dbReference type="Proteomes" id="UP000016934">
    <property type="component" value="Unassembled WGS sequence"/>
</dbReference>
<feature type="transmembrane region" description="Helical" evidence="1">
    <location>
        <begin position="15"/>
        <end position="38"/>
    </location>
</feature>
<evidence type="ECO:0000313" key="3">
    <source>
        <dbReference type="Proteomes" id="UP000016934"/>
    </source>
</evidence>
<dbReference type="EMBL" id="KB445637">
    <property type="protein sequence ID" value="EMD70011.1"/>
    <property type="molecule type" value="Genomic_DNA"/>
</dbReference>
<proteinExistence type="predicted"/>
<organism evidence="2 3">
    <name type="scientific">Cochliobolus sativus (strain ND90Pr / ATCC 201652)</name>
    <name type="common">Common root rot and spot blotch fungus</name>
    <name type="synonym">Bipolaris sorokiniana</name>
    <dbReference type="NCBI Taxonomy" id="665912"/>
    <lineage>
        <taxon>Eukaryota</taxon>
        <taxon>Fungi</taxon>
        <taxon>Dikarya</taxon>
        <taxon>Ascomycota</taxon>
        <taxon>Pezizomycotina</taxon>
        <taxon>Dothideomycetes</taxon>
        <taxon>Pleosporomycetidae</taxon>
        <taxon>Pleosporales</taxon>
        <taxon>Pleosporineae</taxon>
        <taxon>Pleosporaceae</taxon>
        <taxon>Bipolaris</taxon>
    </lineage>
</organism>
<dbReference type="OMA" id="HNMPYCC"/>
<dbReference type="KEGG" id="bsc:COCSADRAFT_342147"/>
<dbReference type="HOGENOM" id="CLU_1574427_0_0_1"/>
<accession>M2TLI8</accession>
<dbReference type="GeneID" id="19137522"/>
<reference evidence="3" key="2">
    <citation type="journal article" date="2013" name="PLoS Genet.">
        <title>Comparative genome structure, secondary metabolite, and effector coding capacity across Cochliobolus pathogens.</title>
        <authorList>
            <person name="Condon B.J."/>
            <person name="Leng Y."/>
            <person name="Wu D."/>
            <person name="Bushley K.E."/>
            <person name="Ohm R.A."/>
            <person name="Otillar R."/>
            <person name="Martin J."/>
            <person name="Schackwitz W."/>
            <person name="Grimwood J."/>
            <person name="MohdZainudin N."/>
            <person name="Xue C."/>
            <person name="Wang R."/>
            <person name="Manning V.A."/>
            <person name="Dhillon B."/>
            <person name="Tu Z.J."/>
            <person name="Steffenson B.J."/>
            <person name="Salamov A."/>
            <person name="Sun H."/>
            <person name="Lowry S."/>
            <person name="LaButti K."/>
            <person name="Han J."/>
            <person name="Copeland A."/>
            <person name="Lindquist E."/>
            <person name="Barry K."/>
            <person name="Schmutz J."/>
            <person name="Baker S.E."/>
            <person name="Ciuffetti L.M."/>
            <person name="Grigoriev I.V."/>
            <person name="Zhong S."/>
            <person name="Turgeon B.G."/>
        </authorList>
    </citation>
    <scope>NUCLEOTIDE SEQUENCE [LARGE SCALE GENOMIC DNA]</scope>
    <source>
        <strain evidence="3">ND90Pr / ATCC 201652</strain>
    </source>
</reference>
<keyword evidence="3" id="KW-1185">Reference proteome</keyword>
<gene>
    <name evidence="2" type="ORF">COCSADRAFT_342147</name>
</gene>
<evidence type="ECO:0000256" key="1">
    <source>
        <dbReference type="SAM" id="Phobius"/>
    </source>
</evidence>
<evidence type="ECO:0000313" key="2">
    <source>
        <dbReference type="EMBL" id="EMD70011.1"/>
    </source>
</evidence>
<protein>
    <submittedName>
        <fullName evidence="2">Uncharacterized protein</fullName>
    </submittedName>
</protein>
<dbReference type="RefSeq" id="XP_007695167.1">
    <property type="nucleotide sequence ID" value="XM_007696977.1"/>
</dbReference>
<keyword evidence="1" id="KW-0472">Membrane</keyword>